<comment type="subcellular location">
    <subcellularLocation>
        <location evidence="1">Nucleus</location>
    </subcellularLocation>
</comment>
<dbReference type="PANTHER" id="PTHR46024:SF2">
    <property type="entry name" value="HISTONE-LYSINE N-METHYLTRANSFERASE SETDB1"/>
    <property type="match status" value="1"/>
</dbReference>
<evidence type="ECO:0000313" key="5">
    <source>
        <dbReference type="Proteomes" id="UP000288216"/>
    </source>
</evidence>
<evidence type="ECO:0000313" key="4">
    <source>
        <dbReference type="EMBL" id="GCB84115.1"/>
    </source>
</evidence>
<comment type="caution">
    <text evidence="4">The sequence shown here is derived from an EMBL/GenBank/DDBJ whole genome shotgun (WGS) entry which is preliminary data.</text>
</comment>
<organism evidence="4 5">
    <name type="scientific">Scyliorhinus torazame</name>
    <name type="common">Cloudy catshark</name>
    <name type="synonym">Catulus torazame</name>
    <dbReference type="NCBI Taxonomy" id="75743"/>
    <lineage>
        <taxon>Eukaryota</taxon>
        <taxon>Metazoa</taxon>
        <taxon>Chordata</taxon>
        <taxon>Craniata</taxon>
        <taxon>Vertebrata</taxon>
        <taxon>Chondrichthyes</taxon>
        <taxon>Elasmobranchii</taxon>
        <taxon>Galeomorphii</taxon>
        <taxon>Galeoidea</taxon>
        <taxon>Carcharhiniformes</taxon>
        <taxon>Scyliorhinidae</taxon>
        <taxon>Scyliorhinus</taxon>
    </lineage>
</organism>
<dbReference type="GO" id="GO:0046974">
    <property type="term" value="F:histone H3K9 methyltransferase activity"/>
    <property type="evidence" value="ECO:0007669"/>
    <property type="project" value="TreeGrafter"/>
</dbReference>
<accession>A0A401QFF0</accession>
<dbReference type="OrthoDB" id="308383at2759"/>
<name>A0A401QFF0_SCYTO</name>
<reference evidence="4 5" key="1">
    <citation type="journal article" date="2018" name="Nat. Ecol. Evol.">
        <title>Shark genomes provide insights into elasmobranch evolution and the origin of vertebrates.</title>
        <authorList>
            <person name="Hara Y"/>
            <person name="Yamaguchi K"/>
            <person name="Onimaru K"/>
            <person name="Kadota M"/>
            <person name="Koyanagi M"/>
            <person name="Keeley SD"/>
            <person name="Tatsumi K"/>
            <person name="Tanaka K"/>
            <person name="Motone F"/>
            <person name="Kageyama Y"/>
            <person name="Nozu R"/>
            <person name="Adachi N"/>
            <person name="Nishimura O"/>
            <person name="Nakagawa R"/>
            <person name="Tanegashima C"/>
            <person name="Kiyatake I"/>
            <person name="Matsumoto R"/>
            <person name="Murakumo K"/>
            <person name="Nishida K"/>
            <person name="Terakita A"/>
            <person name="Kuratani S"/>
            <person name="Sato K"/>
            <person name="Hyodo S Kuraku.S."/>
        </authorList>
    </citation>
    <scope>NUCLEOTIDE SEQUENCE [LARGE SCALE GENOMIC DNA]</scope>
</reference>
<dbReference type="InterPro" id="IPR051516">
    <property type="entry name" value="SETDB_methyltransferase"/>
</dbReference>
<feature type="compositionally biased region" description="Basic and acidic residues" evidence="3">
    <location>
        <begin position="127"/>
        <end position="139"/>
    </location>
</feature>
<dbReference type="GO" id="GO:0010629">
    <property type="term" value="P:negative regulation of gene expression"/>
    <property type="evidence" value="ECO:0007669"/>
    <property type="project" value="TreeGrafter"/>
</dbReference>
<dbReference type="AlphaFoldDB" id="A0A401QFF0"/>
<evidence type="ECO:0000256" key="1">
    <source>
        <dbReference type="ARBA" id="ARBA00004123"/>
    </source>
</evidence>
<feature type="region of interest" description="Disordered" evidence="3">
    <location>
        <begin position="18"/>
        <end position="110"/>
    </location>
</feature>
<keyword evidence="2" id="KW-0539">Nucleus</keyword>
<dbReference type="GO" id="GO:0070828">
    <property type="term" value="P:heterochromatin organization"/>
    <property type="evidence" value="ECO:0007669"/>
    <property type="project" value="TreeGrafter"/>
</dbReference>
<protein>
    <submittedName>
        <fullName evidence="4">Uncharacterized protein</fullName>
    </submittedName>
</protein>
<evidence type="ECO:0000256" key="2">
    <source>
        <dbReference type="ARBA" id="ARBA00023242"/>
    </source>
</evidence>
<dbReference type="STRING" id="75743.A0A401QFF0"/>
<feature type="compositionally biased region" description="Basic and acidic residues" evidence="3">
    <location>
        <begin position="152"/>
        <end position="192"/>
    </location>
</feature>
<dbReference type="OMA" id="VWRSYVT"/>
<proteinExistence type="predicted"/>
<feature type="compositionally biased region" description="Basic and acidic residues" evidence="3">
    <location>
        <begin position="203"/>
        <end position="223"/>
    </location>
</feature>
<gene>
    <name evidence="4" type="ORF">scyTo_0024543</name>
</gene>
<keyword evidence="5" id="KW-1185">Reference proteome</keyword>
<sequence length="223" mass="24259">MGDEYFANLDHIESVEKYKEGYESDAKCSSDSSGVDLKEEHENSGTEAEESSSDSSDQNFGNDDAYVPSSVWRSYVTRTKSREQKENGSEAGLARQASQEEPPAACKLPFTEETAKNKVASWLSALRVEDSTVDSDSRSSFKLAEGGGGDPKAPKDEAVKDEGGQPDVKRPPTKEELPPPRSEEGLKDEPKPAEVLLGTKPVGKQEGDKKDTKMEPAEKISVK</sequence>
<dbReference type="Proteomes" id="UP000288216">
    <property type="component" value="Unassembled WGS sequence"/>
</dbReference>
<feature type="compositionally biased region" description="Basic and acidic residues" evidence="3">
    <location>
        <begin position="18"/>
        <end position="28"/>
    </location>
</feature>
<feature type="non-terminal residue" evidence="4">
    <location>
        <position position="223"/>
    </location>
</feature>
<dbReference type="EMBL" id="BFAA01049376">
    <property type="protein sequence ID" value="GCB84115.1"/>
    <property type="molecule type" value="Genomic_DNA"/>
</dbReference>
<dbReference type="GO" id="GO:0005634">
    <property type="term" value="C:nucleus"/>
    <property type="evidence" value="ECO:0007669"/>
    <property type="project" value="UniProtKB-SubCell"/>
</dbReference>
<feature type="region of interest" description="Disordered" evidence="3">
    <location>
        <begin position="127"/>
        <end position="223"/>
    </location>
</feature>
<dbReference type="PANTHER" id="PTHR46024">
    <property type="entry name" value="HISTONE-LYSINE N-METHYLTRANSFERASE EGGLESS"/>
    <property type="match status" value="1"/>
</dbReference>
<evidence type="ECO:0000256" key="3">
    <source>
        <dbReference type="SAM" id="MobiDB-lite"/>
    </source>
</evidence>